<sequence length="496" mass="49361">METPPSRTPGNASAVAPARPSPLTLPVVLAGVVLVAMSISGTAVALPDIGADLDASGSPLHWVVAGYNLAFAAMTLVAGATADRLGRRLVFIASTTLFAAGFAASALSTSILALDVARLVSGAGGAGVMAAGGAILAAEYAGPARIRAFALMGTTAGVGIAIGPTLSGLLIAASGWRGGFALYAVVSVLIAVGALRVRESRAADAGRTDWWGSLLFVAALCLLMFAVLEGPAFGWTHPSILVALLGGALALAAFGRVQRRSPSPVLAPALVANPAFLGWSLATLTTSVGFLGVLVFLPSYLQTASGLSPAVAGVAMLLLTAPVLVAPMGTAALVNRGVPAAPLIIAALALVTGGNLGLVFLAPENTIVVTALPLLVIGAGMGMSFGIADGQAMAVVPADAVGAAAGFLNTLRGAAEALVIAAFSAALIGFLGLRLGDTEHAGRVASGHLSPEGAVREVEALTWSWHMTQVGVALFCLVLSVVVGCLILRGREKSAP</sequence>
<dbReference type="InterPro" id="IPR036259">
    <property type="entry name" value="MFS_trans_sf"/>
</dbReference>
<dbReference type="GO" id="GO:0022857">
    <property type="term" value="F:transmembrane transporter activity"/>
    <property type="evidence" value="ECO:0007669"/>
    <property type="project" value="InterPro"/>
</dbReference>
<gene>
    <name evidence="7" type="ORF">HNR07_004169</name>
</gene>
<dbReference type="Proteomes" id="UP000579647">
    <property type="component" value="Unassembled WGS sequence"/>
</dbReference>
<dbReference type="InterPro" id="IPR011701">
    <property type="entry name" value="MFS"/>
</dbReference>
<dbReference type="InterPro" id="IPR005829">
    <property type="entry name" value="Sugar_transporter_CS"/>
</dbReference>
<feature type="domain" description="Major facilitator superfamily (MFS) profile" evidence="6">
    <location>
        <begin position="24"/>
        <end position="491"/>
    </location>
</feature>
<feature type="transmembrane region" description="Helical" evidence="5">
    <location>
        <begin position="27"/>
        <end position="47"/>
    </location>
</feature>
<dbReference type="PANTHER" id="PTHR42718">
    <property type="entry name" value="MAJOR FACILITATOR SUPERFAMILY MULTIDRUG TRANSPORTER MFSC"/>
    <property type="match status" value="1"/>
</dbReference>
<feature type="transmembrane region" description="Helical" evidence="5">
    <location>
        <begin position="341"/>
        <end position="361"/>
    </location>
</feature>
<evidence type="ECO:0000256" key="4">
    <source>
        <dbReference type="ARBA" id="ARBA00023136"/>
    </source>
</evidence>
<evidence type="ECO:0000256" key="1">
    <source>
        <dbReference type="ARBA" id="ARBA00004651"/>
    </source>
</evidence>
<comment type="subcellular location">
    <subcellularLocation>
        <location evidence="1">Cell membrane</location>
        <topology evidence="1">Multi-pass membrane protein</topology>
    </subcellularLocation>
</comment>
<keyword evidence="8" id="KW-1185">Reference proteome</keyword>
<reference evidence="7 8" key="1">
    <citation type="submission" date="2020-08" db="EMBL/GenBank/DDBJ databases">
        <title>Sequencing the genomes of 1000 actinobacteria strains.</title>
        <authorList>
            <person name="Klenk H.-P."/>
        </authorList>
    </citation>
    <scope>NUCLEOTIDE SEQUENCE [LARGE SCALE GENOMIC DNA]</scope>
    <source>
        <strain evidence="7 8">DSM 44598</strain>
    </source>
</reference>
<dbReference type="PROSITE" id="PS00216">
    <property type="entry name" value="SUGAR_TRANSPORT_1"/>
    <property type="match status" value="1"/>
</dbReference>
<feature type="transmembrane region" description="Helical" evidence="5">
    <location>
        <begin position="276"/>
        <end position="298"/>
    </location>
</feature>
<feature type="transmembrane region" description="Helical" evidence="5">
    <location>
        <begin position="417"/>
        <end position="436"/>
    </location>
</feature>
<evidence type="ECO:0000256" key="3">
    <source>
        <dbReference type="ARBA" id="ARBA00022989"/>
    </source>
</evidence>
<feature type="transmembrane region" description="Helical" evidence="5">
    <location>
        <begin position="367"/>
        <end position="388"/>
    </location>
</feature>
<feature type="transmembrane region" description="Helical" evidence="5">
    <location>
        <begin position="210"/>
        <end position="228"/>
    </location>
</feature>
<dbReference type="Gene3D" id="1.20.1720.10">
    <property type="entry name" value="Multidrug resistance protein D"/>
    <property type="match status" value="1"/>
</dbReference>
<organism evidence="7 8">
    <name type="scientific">Nocardiopsis metallicus</name>
    <dbReference type="NCBI Taxonomy" id="179819"/>
    <lineage>
        <taxon>Bacteria</taxon>
        <taxon>Bacillati</taxon>
        <taxon>Actinomycetota</taxon>
        <taxon>Actinomycetes</taxon>
        <taxon>Streptosporangiales</taxon>
        <taxon>Nocardiopsidaceae</taxon>
        <taxon>Nocardiopsis</taxon>
    </lineage>
</organism>
<proteinExistence type="predicted"/>
<feature type="transmembrane region" description="Helical" evidence="5">
    <location>
        <begin position="234"/>
        <end position="255"/>
    </location>
</feature>
<dbReference type="RefSeq" id="WP_221318885.1">
    <property type="nucleotide sequence ID" value="NZ_BAAAKM010000075.1"/>
</dbReference>
<evidence type="ECO:0000313" key="7">
    <source>
        <dbReference type="EMBL" id="MBB5493032.1"/>
    </source>
</evidence>
<dbReference type="EMBL" id="JACHDO010000001">
    <property type="protein sequence ID" value="MBB5493032.1"/>
    <property type="molecule type" value="Genomic_DNA"/>
</dbReference>
<feature type="transmembrane region" description="Helical" evidence="5">
    <location>
        <begin position="89"/>
        <end position="113"/>
    </location>
</feature>
<evidence type="ECO:0000313" key="8">
    <source>
        <dbReference type="Proteomes" id="UP000579647"/>
    </source>
</evidence>
<dbReference type="Pfam" id="PF07690">
    <property type="entry name" value="MFS_1"/>
    <property type="match status" value="1"/>
</dbReference>
<comment type="caution">
    <text evidence="7">The sequence shown here is derived from an EMBL/GenBank/DDBJ whole genome shotgun (WGS) entry which is preliminary data.</text>
</comment>
<dbReference type="AlphaFoldDB" id="A0A840WAA6"/>
<evidence type="ECO:0000256" key="2">
    <source>
        <dbReference type="ARBA" id="ARBA00022692"/>
    </source>
</evidence>
<dbReference type="InterPro" id="IPR020846">
    <property type="entry name" value="MFS_dom"/>
</dbReference>
<feature type="transmembrane region" description="Helical" evidence="5">
    <location>
        <begin position="470"/>
        <end position="488"/>
    </location>
</feature>
<dbReference type="CDD" id="cd17321">
    <property type="entry name" value="MFS_MMR_MDR_like"/>
    <property type="match status" value="1"/>
</dbReference>
<feature type="transmembrane region" description="Helical" evidence="5">
    <location>
        <begin position="310"/>
        <end position="334"/>
    </location>
</feature>
<name>A0A840WAA6_9ACTN</name>
<feature type="transmembrane region" description="Helical" evidence="5">
    <location>
        <begin position="149"/>
        <end position="174"/>
    </location>
</feature>
<dbReference type="SUPFAM" id="SSF103473">
    <property type="entry name" value="MFS general substrate transporter"/>
    <property type="match status" value="1"/>
</dbReference>
<accession>A0A840WAA6</accession>
<keyword evidence="3 5" id="KW-1133">Transmembrane helix</keyword>
<feature type="transmembrane region" description="Helical" evidence="5">
    <location>
        <begin position="119"/>
        <end position="137"/>
    </location>
</feature>
<dbReference type="Gene3D" id="1.20.1250.20">
    <property type="entry name" value="MFS general substrate transporter like domains"/>
    <property type="match status" value="1"/>
</dbReference>
<dbReference type="GO" id="GO:0005886">
    <property type="term" value="C:plasma membrane"/>
    <property type="evidence" value="ECO:0007669"/>
    <property type="project" value="UniProtKB-SubCell"/>
</dbReference>
<keyword evidence="2 5" id="KW-0812">Transmembrane</keyword>
<evidence type="ECO:0000256" key="5">
    <source>
        <dbReference type="SAM" id="Phobius"/>
    </source>
</evidence>
<dbReference type="PANTHER" id="PTHR42718:SF49">
    <property type="entry name" value="EXPORT PROTEIN"/>
    <property type="match status" value="1"/>
</dbReference>
<evidence type="ECO:0000259" key="6">
    <source>
        <dbReference type="PROSITE" id="PS50850"/>
    </source>
</evidence>
<keyword evidence="4 5" id="KW-0472">Membrane</keyword>
<dbReference type="PROSITE" id="PS50850">
    <property type="entry name" value="MFS"/>
    <property type="match status" value="1"/>
</dbReference>
<protein>
    <submittedName>
        <fullName evidence="7">MFS family permease</fullName>
    </submittedName>
</protein>
<feature type="transmembrane region" description="Helical" evidence="5">
    <location>
        <begin position="180"/>
        <end position="198"/>
    </location>
</feature>
<feature type="transmembrane region" description="Helical" evidence="5">
    <location>
        <begin position="59"/>
        <end position="82"/>
    </location>
</feature>